<sequence>MTSSLFPSHQIIKNRELLKMEPKEEALKKIPRDEPRMIEIFAEFRNETTDVWDLMEPVLGSAASKPVEYIELEAPPLGIWLRNYVLGLAKWIGLL</sequence>
<name>A0A183U723_TOXCA</name>
<reference evidence="3" key="1">
    <citation type="submission" date="2016-06" db="UniProtKB">
        <authorList>
            <consortium name="WormBaseParasite"/>
        </authorList>
    </citation>
    <scope>IDENTIFICATION</scope>
</reference>
<dbReference type="EMBL" id="UYWY01006964">
    <property type="protein sequence ID" value="VDM30010.1"/>
    <property type="molecule type" value="Genomic_DNA"/>
</dbReference>
<organism evidence="2 3">
    <name type="scientific">Toxocara canis</name>
    <name type="common">Canine roundworm</name>
    <dbReference type="NCBI Taxonomy" id="6265"/>
    <lineage>
        <taxon>Eukaryota</taxon>
        <taxon>Metazoa</taxon>
        <taxon>Ecdysozoa</taxon>
        <taxon>Nematoda</taxon>
        <taxon>Chromadorea</taxon>
        <taxon>Rhabditida</taxon>
        <taxon>Spirurina</taxon>
        <taxon>Ascaridomorpha</taxon>
        <taxon>Ascaridoidea</taxon>
        <taxon>Toxocaridae</taxon>
        <taxon>Toxocara</taxon>
    </lineage>
</organism>
<keyword evidence="2" id="KW-1185">Reference proteome</keyword>
<accession>A0A183U723</accession>
<proteinExistence type="predicted"/>
<dbReference type="WBParaSite" id="TCNE_0000429301-mRNA-1">
    <property type="protein sequence ID" value="TCNE_0000429301-mRNA-1"/>
    <property type="gene ID" value="TCNE_0000429301"/>
</dbReference>
<dbReference type="Proteomes" id="UP000050794">
    <property type="component" value="Unassembled WGS sequence"/>
</dbReference>
<gene>
    <name evidence="1" type="ORF">TCNE_LOCUS4293</name>
</gene>
<evidence type="ECO:0000313" key="1">
    <source>
        <dbReference type="EMBL" id="VDM30010.1"/>
    </source>
</evidence>
<evidence type="ECO:0000313" key="3">
    <source>
        <dbReference type="WBParaSite" id="TCNE_0000429301-mRNA-1"/>
    </source>
</evidence>
<dbReference type="AlphaFoldDB" id="A0A183U723"/>
<reference evidence="1 2" key="2">
    <citation type="submission" date="2018-11" db="EMBL/GenBank/DDBJ databases">
        <authorList>
            <consortium name="Pathogen Informatics"/>
        </authorList>
    </citation>
    <scope>NUCLEOTIDE SEQUENCE [LARGE SCALE GENOMIC DNA]</scope>
</reference>
<protein>
    <submittedName>
        <fullName evidence="3">Amine oxidase</fullName>
    </submittedName>
</protein>
<evidence type="ECO:0000313" key="2">
    <source>
        <dbReference type="Proteomes" id="UP000050794"/>
    </source>
</evidence>